<comment type="caution">
    <text evidence="2">The sequence shown here is derived from an EMBL/GenBank/DDBJ whole genome shotgun (WGS) entry which is preliminary data.</text>
</comment>
<evidence type="ECO:0000313" key="2">
    <source>
        <dbReference type="EMBL" id="KAK0753955.1"/>
    </source>
</evidence>
<gene>
    <name evidence="2" type="ORF">B0T18DRAFT_398152</name>
</gene>
<dbReference type="EMBL" id="JAUKUD010000001">
    <property type="protein sequence ID" value="KAK0753955.1"/>
    <property type="molecule type" value="Genomic_DNA"/>
</dbReference>
<reference evidence="2" key="1">
    <citation type="submission" date="2023-06" db="EMBL/GenBank/DDBJ databases">
        <title>Genome-scale phylogeny and comparative genomics of the fungal order Sordariales.</title>
        <authorList>
            <consortium name="Lawrence Berkeley National Laboratory"/>
            <person name="Hensen N."/>
            <person name="Bonometti L."/>
            <person name="Westerberg I."/>
            <person name="Brannstrom I.O."/>
            <person name="Guillou S."/>
            <person name="Cros-Aarteil S."/>
            <person name="Calhoun S."/>
            <person name="Haridas S."/>
            <person name="Kuo A."/>
            <person name="Mondo S."/>
            <person name="Pangilinan J."/>
            <person name="Riley R."/>
            <person name="LaButti K."/>
            <person name="Andreopoulos B."/>
            <person name="Lipzen A."/>
            <person name="Chen C."/>
            <person name="Yanf M."/>
            <person name="Daum C."/>
            <person name="Ng V."/>
            <person name="Clum A."/>
            <person name="Steindorff A."/>
            <person name="Ohm R."/>
            <person name="Martin F."/>
            <person name="Silar P."/>
            <person name="Natvig D."/>
            <person name="Lalanne C."/>
            <person name="Gautier V."/>
            <person name="Ament-velasquez S.L."/>
            <person name="Kruys A."/>
            <person name="Hutchinson M.I."/>
            <person name="Powell A.J."/>
            <person name="Barry K."/>
            <person name="Miller A.N."/>
            <person name="Grigoriev I.V."/>
            <person name="Debuchy R."/>
            <person name="Gladieux P."/>
            <person name="Thoren M.H."/>
            <person name="Johannesson H."/>
        </authorList>
    </citation>
    <scope>NUCLEOTIDE SEQUENCE</scope>
    <source>
        <strain evidence="2">SMH3187-1</strain>
    </source>
</reference>
<keyword evidence="3" id="KW-1185">Reference proteome</keyword>
<sequence>MNSSSALSPPTQVPTSHSQPAALSPARQRISRLQVVDAQDGPNGEAFFAPVGLWAADGITTDFSITASPRWQITARSRPIVCEDGSAPSLDSPGVLKSPVGAVSLLSPAARPLADVVAVVRPTKTRAPANEGREPDLSSCLGRFEIHNPLLSSYWSGGSCHRAGTGTPPIRHGWTTLLARCRILGLMGVLVVLSAASHPGFLVPNYPSANLSFEDTAEPRGGSGPVGGEAQMLWAHIADYVYRTFGLLTRARFNDKTC</sequence>
<proteinExistence type="predicted"/>
<dbReference type="AlphaFoldDB" id="A0AA40FAA3"/>
<organism evidence="2 3">
    <name type="scientific">Schizothecium vesticola</name>
    <dbReference type="NCBI Taxonomy" id="314040"/>
    <lineage>
        <taxon>Eukaryota</taxon>
        <taxon>Fungi</taxon>
        <taxon>Dikarya</taxon>
        <taxon>Ascomycota</taxon>
        <taxon>Pezizomycotina</taxon>
        <taxon>Sordariomycetes</taxon>
        <taxon>Sordariomycetidae</taxon>
        <taxon>Sordariales</taxon>
        <taxon>Schizotheciaceae</taxon>
        <taxon>Schizothecium</taxon>
    </lineage>
</organism>
<protein>
    <submittedName>
        <fullName evidence="2">Uncharacterized protein</fullName>
    </submittedName>
</protein>
<accession>A0AA40FAA3</accession>
<feature type="region of interest" description="Disordered" evidence="1">
    <location>
        <begin position="1"/>
        <end position="27"/>
    </location>
</feature>
<evidence type="ECO:0000256" key="1">
    <source>
        <dbReference type="SAM" id="MobiDB-lite"/>
    </source>
</evidence>
<dbReference type="Proteomes" id="UP001172155">
    <property type="component" value="Unassembled WGS sequence"/>
</dbReference>
<name>A0AA40FAA3_9PEZI</name>
<feature type="compositionally biased region" description="Polar residues" evidence="1">
    <location>
        <begin position="1"/>
        <end position="21"/>
    </location>
</feature>
<evidence type="ECO:0000313" key="3">
    <source>
        <dbReference type="Proteomes" id="UP001172155"/>
    </source>
</evidence>